<feature type="region of interest" description="Disordered" evidence="2">
    <location>
        <begin position="265"/>
        <end position="289"/>
    </location>
</feature>
<evidence type="ECO:0000256" key="1">
    <source>
        <dbReference type="ARBA" id="ARBA00023172"/>
    </source>
</evidence>
<feature type="region of interest" description="Disordered" evidence="2">
    <location>
        <begin position="90"/>
        <end position="123"/>
    </location>
</feature>
<feature type="region of interest" description="Disordered" evidence="2">
    <location>
        <begin position="1"/>
        <end position="21"/>
    </location>
</feature>
<proteinExistence type="predicted"/>
<comment type="caution">
    <text evidence="3">The sequence shown here is derived from an EMBL/GenBank/DDBJ whole genome shotgun (WGS) entry which is preliminary data.</text>
</comment>
<dbReference type="PANTHER" id="PTHR34605">
    <property type="entry name" value="PHAGE_INTEGRASE DOMAIN-CONTAINING PROTEIN"/>
    <property type="match status" value="1"/>
</dbReference>
<keyword evidence="4" id="KW-1185">Reference proteome</keyword>
<gene>
    <name evidence="3" type="ORF">IRJ41_002628</name>
</gene>
<evidence type="ECO:0000313" key="3">
    <source>
        <dbReference type="EMBL" id="KAI7809213.1"/>
    </source>
</evidence>
<dbReference type="Proteomes" id="UP001059041">
    <property type="component" value="Linkage Group LG5"/>
</dbReference>
<dbReference type="GO" id="GO:0003677">
    <property type="term" value="F:DNA binding"/>
    <property type="evidence" value="ECO:0007669"/>
    <property type="project" value="InterPro"/>
</dbReference>
<dbReference type="GO" id="GO:0006310">
    <property type="term" value="P:DNA recombination"/>
    <property type="evidence" value="ECO:0007669"/>
    <property type="project" value="UniProtKB-KW"/>
</dbReference>
<keyword evidence="1" id="KW-0233">DNA recombination</keyword>
<dbReference type="SUPFAM" id="SSF56349">
    <property type="entry name" value="DNA breaking-rejoining enzymes"/>
    <property type="match status" value="1"/>
</dbReference>
<organism evidence="3 4">
    <name type="scientific">Triplophysa rosa</name>
    <name type="common">Cave loach</name>
    <dbReference type="NCBI Taxonomy" id="992332"/>
    <lineage>
        <taxon>Eukaryota</taxon>
        <taxon>Metazoa</taxon>
        <taxon>Chordata</taxon>
        <taxon>Craniata</taxon>
        <taxon>Vertebrata</taxon>
        <taxon>Euteleostomi</taxon>
        <taxon>Actinopterygii</taxon>
        <taxon>Neopterygii</taxon>
        <taxon>Teleostei</taxon>
        <taxon>Ostariophysi</taxon>
        <taxon>Cypriniformes</taxon>
        <taxon>Nemacheilidae</taxon>
        <taxon>Triplophysa</taxon>
    </lineage>
</organism>
<dbReference type="EMBL" id="JAFHDT010000005">
    <property type="protein sequence ID" value="KAI7809213.1"/>
    <property type="molecule type" value="Genomic_DNA"/>
</dbReference>
<dbReference type="AlphaFoldDB" id="A0A9W7WVP1"/>
<feature type="compositionally biased region" description="Polar residues" evidence="2">
    <location>
        <begin position="8"/>
        <end position="20"/>
    </location>
</feature>
<dbReference type="InterPro" id="IPR052925">
    <property type="entry name" value="Phage_Integrase-like_Recomb"/>
</dbReference>
<dbReference type="PANTHER" id="PTHR34605:SF3">
    <property type="entry name" value="P CELL-TYPE AGGLUTINATION PROTEIN MAP4-LIKE-RELATED"/>
    <property type="match status" value="1"/>
</dbReference>
<name>A0A9W7WVP1_TRIRA</name>
<evidence type="ECO:0000256" key="2">
    <source>
        <dbReference type="SAM" id="MobiDB-lite"/>
    </source>
</evidence>
<evidence type="ECO:0000313" key="4">
    <source>
        <dbReference type="Proteomes" id="UP001059041"/>
    </source>
</evidence>
<dbReference type="InterPro" id="IPR011010">
    <property type="entry name" value="DNA_brk_join_enz"/>
</dbReference>
<dbReference type="Gene3D" id="1.10.443.10">
    <property type="entry name" value="Intergrase catalytic core"/>
    <property type="match status" value="1"/>
</dbReference>
<accession>A0A9W7WVP1</accession>
<protein>
    <submittedName>
        <fullName evidence="3">Tyrosine recombinase</fullName>
    </submittedName>
</protein>
<sequence>MTDPPSLPSLQEIPNQNHIGSSLRRRIQPPSYTRLVPKVLLLSGIPADHFSSHSFRIGAATTAAQKGLSQSQIQALGRWTSEAFKSYISGRPHHHSNRLSNHQGFHSRPVASGASAHISGSAAEDSTAEANSAAATALAEACASIATIAISIFKATSAEASTSSQCRNQHSRSDCLSRGQHFHLKRRHQHHGKQLSQQRPALPSQAWKASIAAVTATAEVSTSIPSVESQHRRSDYLGRDQHFHSSIEANIASAEASFSISSMKASAATRSIQSKRRSQRRRSDRLRRGPCFYLKR</sequence>
<dbReference type="GO" id="GO:0015074">
    <property type="term" value="P:DNA integration"/>
    <property type="evidence" value="ECO:0007669"/>
    <property type="project" value="InterPro"/>
</dbReference>
<dbReference type="InterPro" id="IPR013762">
    <property type="entry name" value="Integrase-like_cat_sf"/>
</dbReference>
<feature type="compositionally biased region" description="Low complexity" evidence="2">
    <location>
        <begin position="111"/>
        <end position="123"/>
    </location>
</feature>
<reference evidence="3" key="1">
    <citation type="submission" date="2021-02" db="EMBL/GenBank/DDBJ databases">
        <title>Comparative genomics reveals that relaxation of natural selection precedes convergent phenotypic evolution of cavefish.</title>
        <authorList>
            <person name="Peng Z."/>
        </authorList>
    </citation>
    <scope>NUCLEOTIDE SEQUENCE</scope>
    <source>
        <tissue evidence="3">Muscle</tissue>
    </source>
</reference>
<feature type="compositionally biased region" description="Basic residues" evidence="2">
    <location>
        <begin position="273"/>
        <end position="285"/>
    </location>
</feature>